<dbReference type="PANTHER" id="PTHR47991">
    <property type="entry name" value="OXOGLUTARATE/IRON-DEPENDENT DIOXYGENASE"/>
    <property type="match status" value="1"/>
</dbReference>
<dbReference type="GO" id="GO:0046872">
    <property type="term" value="F:metal ion binding"/>
    <property type="evidence" value="ECO:0007669"/>
    <property type="project" value="UniProtKB-KW"/>
</dbReference>
<keyword evidence="7" id="KW-1185">Reference proteome</keyword>
<dbReference type="InterPro" id="IPR050295">
    <property type="entry name" value="Plant_2OG-oxidoreductases"/>
</dbReference>
<organism evidence="6 7">
    <name type="scientific">Kingdonia uniflora</name>
    <dbReference type="NCBI Taxonomy" id="39325"/>
    <lineage>
        <taxon>Eukaryota</taxon>
        <taxon>Viridiplantae</taxon>
        <taxon>Streptophyta</taxon>
        <taxon>Embryophyta</taxon>
        <taxon>Tracheophyta</taxon>
        <taxon>Spermatophyta</taxon>
        <taxon>Magnoliopsida</taxon>
        <taxon>Ranunculales</taxon>
        <taxon>Circaeasteraceae</taxon>
        <taxon>Kingdonia</taxon>
    </lineage>
</organism>
<dbReference type="Pfam" id="PF03171">
    <property type="entry name" value="2OG-FeII_Oxy"/>
    <property type="match status" value="1"/>
</dbReference>
<dbReference type="SUPFAM" id="SSF51197">
    <property type="entry name" value="Clavaminate synthase-like"/>
    <property type="match status" value="1"/>
</dbReference>
<keyword evidence="3 4" id="KW-0408">Iron</keyword>
<feature type="domain" description="Fe2OG dioxygenase" evidence="5">
    <location>
        <begin position="163"/>
        <end position="264"/>
    </location>
</feature>
<dbReference type="InterPro" id="IPR026992">
    <property type="entry name" value="DIOX_N"/>
</dbReference>
<name>A0A7J7LWK7_9MAGN</name>
<dbReference type="EMBL" id="JACGCM010001948">
    <property type="protein sequence ID" value="KAF6147036.1"/>
    <property type="molecule type" value="Genomic_DNA"/>
</dbReference>
<dbReference type="Gene3D" id="2.60.120.330">
    <property type="entry name" value="B-lactam Antibiotic, Isopenicillin N Synthase, Chain"/>
    <property type="match status" value="2"/>
</dbReference>
<keyword evidence="2 4" id="KW-0479">Metal-binding</keyword>
<dbReference type="AlphaFoldDB" id="A0A7J7LWK7"/>
<comment type="similarity">
    <text evidence="1 4">Belongs to the iron/ascorbate-dependent oxidoreductase family.</text>
</comment>
<dbReference type="OrthoDB" id="288590at2759"/>
<dbReference type="Proteomes" id="UP000541444">
    <property type="component" value="Unassembled WGS sequence"/>
</dbReference>
<evidence type="ECO:0000256" key="2">
    <source>
        <dbReference type="ARBA" id="ARBA00022723"/>
    </source>
</evidence>
<evidence type="ECO:0000256" key="4">
    <source>
        <dbReference type="RuleBase" id="RU003682"/>
    </source>
</evidence>
<dbReference type="PROSITE" id="PS51471">
    <property type="entry name" value="FE2OG_OXY"/>
    <property type="match status" value="1"/>
</dbReference>
<gene>
    <name evidence="6" type="ORF">GIB67_036755</name>
</gene>
<evidence type="ECO:0000259" key="5">
    <source>
        <dbReference type="PROSITE" id="PS51471"/>
    </source>
</evidence>
<sequence length="315" mass="35188">MNILQEWSEPITRVQSLSDSGSPAIPDRYVKPLSERPSLSSGANPTNIPVIDLGGLVGHEAKLRALTLKNISLACREWGFFQVINHGVSLDLIHQAREVWRQFFHLPIDKKQVYANSPRTYEGKVIEEYSFELTELSRSLMNILSVNLGLGEGYLQNAFGGDDIGACLRATFYPKCPQPDLTLGLSSHSDPGGMTLLLPDDQVSGLQVRKGDSWITVKPAPNAFIVNIGDQIEVLSNAIFKSVEHRVIVNSTKERVSLAFFYNPKSNLLIQPAKELVTPYRPALYQPMTFDEYRLYIRSRGPRGKSQVESLKCSR</sequence>
<dbReference type="GO" id="GO:0016491">
    <property type="term" value="F:oxidoreductase activity"/>
    <property type="evidence" value="ECO:0007669"/>
    <property type="project" value="UniProtKB-KW"/>
</dbReference>
<evidence type="ECO:0000256" key="1">
    <source>
        <dbReference type="ARBA" id="ARBA00008056"/>
    </source>
</evidence>
<evidence type="ECO:0000313" key="6">
    <source>
        <dbReference type="EMBL" id="KAF6147036.1"/>
    </source>
</evidence>
<dbReference type="InterPro" id="IPR044861">
    <property type="entry name" value="IPNS-like_FE2OG_OXY"/>
</dbReference>
<reference evidence="6 7" key="1">
    <citation type="journal article" date="2020" name="IScience">
        <title>Genome Sequencing of the Endangered Kingdonia uniflora (Circaeasteraceae, Ranunculales) Reveals Potential Mechanisms of Evolutionary Specialization.</title>
        <authorList>
            <person name="Sun Y."/>
            <person name="Deng T."/>
            <person name="Zhang A."/>
            <person name="Moore M.J."/>
            <person name="Landis J.B."/>
            <person name="Lin N."/>
            <person name="Zhang H."/>
            <person name="Zhang X."/>
            <person name="Huang J."/>
            <person name="Zhang X."/>
            <person name="Sun H."/>
            <person name="Wang H."/>
        </authorList>
    </citation>
    <scope>NUCLEOTIDE SEQUENCE [LARGE SCALE GENOMIC DNA]</scope>
    <source>
        <strain evidence="6">TB1705</strain>
        <tissue evidence="6">Leaf</tissue>
    </source>
</reference>
<accession>A0A7J7LWK7</accession>
<protein>
    <recommendedName>
        <fullName evidence="5">Fe2OG dioxygenase domain-containing protein</fullName>
    </recommendedName>
</protein>
<dbReference type="InterPro" id="IPR027443">
    <property type="entry name" value="IPNS-like_sf"/>
</dbReference>
<comment type="caution">
    <text evidence="6">The sequence shown here is derived from an EMBL/GenBank/DDBJ whole genome shotgun (WGS) entry which is preliminary data.</text>
</comment>
<dbReference type="InterPro" id="IPR005123">
    <property type="entry name" value="Oxoglu/Fe-dep_dioxygenase_dom"/>
</dbReference>
<dbReference type="Pfam" id="PF14226">
    <property type="entry name" value="DIOX_N"/>
    <property type="match status" value="1"/>
</dbReference>
<evidence type="ECO:0000256" key="3">
    <source>
        <dbReference type="ARBA" id="ARBA00023004"/>
    </source>
</evidence>
<proteinExistence type="inferred from homology"/>
<evidence type="ECO:0000313" key="7">
    <source>
        <dbReference type="Proteomes" id="UP000541444"/>
    </source>
</evidence>
<keyword evidence="4" id="KW-0560">Oxidoreductase</keyword>